<comment type="similarity">
    <text evidence="1">Belongs to the SufE family.</text>
</comment>
<dbReference type="PANTHER" id="PTHR43597">
    <property type="entry name" value="SULFUR ACCEPTOR PROTEIN CSDE"/>
    <property type="match status" value="1"/>
</dbReference>
<name>A7NG59_ROSCS</name>
<dbReference type="KEGG" id="rca:Rcas_0313"/>
<dbReference type="PANTHER" id="PTHR43597:SF5">
    <property type="entry name" value="SUFE-LIKE PROTEIN 2, CHLOROPLASTIC"/>
    <property type="match status" value="1"/>
</dbReference>
<dbReference type="STRING" id="383372.Rcas_0313"/>
<protein>
    <submittedName>
        <fullName evidence="3">Fe-S metabolism associated SufE</fullName>
    </submittedName>
</protein>
<dbReference type="eggNOG" id="COG2166">
    <property type="taxonomic scope" value="Bacteria"/>
</dbReference>
<organism evidence="3 4">
    <name type="scientific">Roseiflexus castenholzii (strain DSM 13941 / HLO8)</name>
    <dbReference type="NCBI Taxonomy" id="383372"/>
    <lineage>
        <taxon>Bacteria</taxon>
        <taxon>Bacillati</taxon>
        <taxon>Chloroflexota</taxon>
        <taxon>Chloroflexia</taxon>
        <taxon>Chloroflexales</taxon>
        <taxon>Roseiflexineae</taxon>
        <taxon>Roseiflexaceae</taxon>
        <taxon>Roseiflexus</taxon>
    </lineage>
</organism>
<evidence type="ECO:0000259" key="2">
    <source>
        <dbReference type="Pfam" id="PF02657"/>
    </source>
</evidence>
<sequence length="152" mass="17063">MAVSDIPAGLPPRLRAIVEEFRAADRAEKLELLLEYADRLPPLPERWRDNRAAMEQVHECATPVYATAESHEGRLIFHIDVPEESPTVRGYAAILREGLEGAAPEMVLAIPGDFFYAMGLQHVLSPQRLNGISYLLAYLKRLAARELAKRNM</sequence>
<dbReference type="InterPro" id="IPR003808">
    <property type="entry name" value="Fe-S_metab-assoc_dom"/>
</dbReference>
<evidence type="ECO:0000313" key="4">
    <source>
        <dbReference type="Proteomes" id="UP000000263"/>
    </source>
</evidence>
<dbReference type="HOGENOM" id="CLU_124502_2_0_0"/>
<accession>A7NG59</accession>
<dbReference type="AlphaFoldDB" id="A7NG59"/>
<dbReference type="EMBL" id="CP000804">
    <property type="protein sequence ID" value="ABU56446.1"/>
    <property type="molecule type" value="Genomic_DNA"/>
</dbReference>
<evidence type="ECO:0000313" key="3">
    <source>
        <dbReference type="EMBL" id="ABU56446.1"/>
    </source>
</evidence>
<dbReference type="Gene3D" id="3.90.1010.10">
    <property type="match status" value="1"/>
</dbReference>
<gene>
    <name evidence="3" type="ordered locus">Rcas_0313</name>
</gene>
<reference evidence="3 4" key="1">
    <citation type="submission" date="2007-08" db="EMBL/GenBank/DDBJ databases">
        <title>Complete sequence of Roseiflexus castenholzii DSM 13941.</title>
        <authorList>
            <consortium name="US DOE Joint Genome Institute"/>
            <person name="Copeland A."/>
            <person name="Lucas S."/>
            <person name="Lapidus A."/>
            <person name="Barry K."/>
            <person name="Glavina del Rio T."/>
            <person name="Dalin E."/>
            <person name="Tice H."/>
            <person name="Pitluck S."/>
            <person name="Thompson L.S."/>
            <person name="Brettin T."/>
            <person name="Bruce D."/>
            <person name="Detter J.C."/>
            <person name="Han C."/>
            <person name="Tapia R."/>
            <person name="Schmutz J."/>
            <person name="Larimer F."/>
            <person name="Land M."/>
            <person name="Hauser L."/>
            <person name="Kyrpides N."/>
            <person name="Mikhailova N."/>
            <person name="Bryant D.A."/>
            <person name="Hanada S."/>
            <person name="Tsukatani Y."/>
            <person name="Richardson P."/>
        </authorList>
    </citation>
    <scope>NUCLEOTIDE SEQUENCE [LARGE SCALE GENOMIC DNA]</scope>
    <source>
        <strain evidence="4">DSM 13941 / HLO8</strain>
    </source>
</reference>
<dbReference type="SUPFAM" id="SSF82649">
    <property type="entry name" value="SufE/NifU"/>
    <property type="match status" value="1"/>
</dbReference>
<dbReference type="Proteomes" id="UP000000263">
    <property type="component" value="Chromosome"/>
</dbReference>
<dbReference type="RefSeq" id="WP_011997850.1">
    <property type="nucleotide sequence ID" value="NC_009767.1"/>
</dbReference>
<keyword evidence="4" id="KW-1185">Reference proteome</keyword>
<proteinExistence type="inferred from homology"/>
<dbReference type="Pfam" id="PF02657">
    <property type="entry name" value="SufE"/>
    <property type="match status" value="1"/>
</dbReference>
<feature type="domain" description="Fe-S metabolism associated" evidence="2">
    <location>
        <begin position="19"/>
        <end position="141"/>
    </location>
</feature>
<evidence type="ECO:0000256" key="1">
    <source>
        <dbReference type="ARBA" id="ARBA00010282"/>
    </source>
</evidence>